<evidence type="ECO:0000256" key="3">
    <source>
        <dbReference type="ARBA" id="ARBA00022692"/>
    </source>
</evidence>
<feature type="transmembrane region" description="Helical" evidence="6">
    <location>
        <begin position="161"/>
        <end position="182"/>
    </location>
</feature>
<comment type="subcellular location">
    <subcellularLocation>
        <location evidence="1">Cell membrane</location>
        <topology evidence="1">Multi-pass membrane protein</topology>
    </subcellularLocation>
</comment>
<dbReference type="RefSeq" id="WP_325935320.1">
    <property type="nucleotide sequence ID" value="NZ_JAMZOO010000005.1"/>
</dbReference>
<keyword evidence="9" id="KW-1185">Reference proteome</keyword>
<dbReference type="EMBL" id="JAMZOO010000005">
    <property type="protein sequence ID" value="MEB6858154.1"/>
    <property type="molecule type" value="Genomic_DNA"/>
</dbReference>
<evidence type="ECO:0000313" key="8">
    <source>
        <dbReference type="EMBL" id="MEB6858154.1"/>
    </source>
</evidence>
<keyword evidence="3 6" id="KW-0812">Transmembrane</keyword>
<dbReference type="Proteomes" id="UP001332939">
    <property type="component" value="Unassembled WGS sequence"/>
</dbReference>
<evidence type="ECO:0000256" key="1">
    <source>
        <dbReference type="ARBA" id="ARBA00004651"/>
    </source>
</evidence>
<feature type="transmembrane region" description="Helical" evidence="6">
    <location>
        <begin position="244"/>
        <end position="262"/>
    </location>
</feature>
<gene>
    <name evidence="8" type="ORF">NA736_14080</name>
</gene>
<dbReference type="SUPFAM" id="SSF103473">
    <property type="entry name" value="MFS general substrate transporter"/>
    <property type="match status" value="1"/>
</dbReference>
<dbReference type="Pfam" id="PF07690">
    <property type="entry name" value="MFS_1"/>
    <property type="match status" value="1"/>
</dbReference>
<evidence type="ECO:0000256" key="6">
    <source>
        <dbReference type="SAM" id="Phobius"/>
    </source>
</evidence>
<feature type="transmembrane region" description="Helical" evidence="6">
    <location>
        <begin position="74"/>
        <end position="100"/>
    </location>
</feature>
<evidence type="ECO:0000256" key="4">
    <source>
        <dbReference type="ARBA" id="ARBA00022989"/>
    </source>
</evidence>
<dbReference type="CDD" id="cd17474">
    <property type="entry name" value="MFS_YfmO_like"/>
    <property type="match status" value="1"/>
</dbReference>
<feature type="domain" description="Major facilitator superfamily (MFS) profile" evidence="7">
    <location>
        <begin position="8"/>
        <end position="387"/>
    </location>
</feature>
<keyword evidence="5 6" id="KW-0472">Membrane</keyword>
<evidence type="ECO:0000313" key="9">
    <source>
        <dbReference type="Proteomes" id="UP001332939"/>
    </source>
</evidence>
<accession>A0ABU6EGH7</accession>
<dbReference type="InterPro" id="IPR050189">
    <property type="entry name" value="MFS_Efflux_Transporters"/>
</dbReference>
<sequence length="395" mass="43622">MKLSIRSLFYLVCFSALLGSLAQNIYTPVLPLIQQQFNTTLSLVNLTVSAFTFAMAVMQLFYGSLIDKWGRKPILLSGLAISMVGALGCIGSDSISLFIFWRVIQAIGIAAIPVVAATILGDLYQGNERAKAMGSYQMLLALAPACGPLLGGYLAQHYQYQGIFIFLAIIGMILLLTHLFYLPETRPEQKEVFKSVSAIQQVLTASAGKSVFVMSFMVFYNYFCLLVFLPLIAFHLYQLNSTEIGGLYIPMSIALILGSYLYRRICPLFSAEYGVIITSCINLIMLTLFALFWQTSLPVMLGLTVLYGLSLGLTMPTHTTLLASHFSAMRATAMGVYNFIRYCGMAAGPMVATYFVTGNSYEYVFYSCVILTSLALCFTLKILMPSLKEKRHTTN</sequence>
<feature type="transmembrane region" description="Helical" evidence="6">
    <location>
        <begin position="106"/>
        <end position="124"/>
    </location>
</feature>
<feature type="transmembrane region" description="Helical" evidence="6">
    <location>
        <begin position="219"/>
        <end position="238"/>
    </location>
</feature>
<dbReference type="InterPro" id="IPR036259">
    <property type="entry name" value="MFS_trans_sf"/>
</dbReference>
<feature type="transmembrane region" description="Helical" evidence="6">
    <location>
        <begin position="363"/>
        <end position="383"/>
    </location>
</feature>
<name>A0ABU6EGH7_9GAMM</name>
<dbReference type="Gene3D" id="1.20.1720.10">
    <property type="entry name" value="Multidrug resistance protein D"/>
    <property type="match status" value="1"/>
</dbReference>
<evidence type="ECO:0000256" key="2">
    <source>
        <dbReference type="ARBA" id="ARBA00022475"/>
    </source>
</evidence>
<dbReference type="InterPro" id="IPR011701">
    <property type="entry name" value="MFS"/>
</dbReference>
<evidence type="ECO:0000256" key="5">
    <source>
        <dbReference type="ARBA" id="ARBA00023136"/>
    </source>
</evidence>
<keyword evidence="2" id="KW-1003">Cell membrane</keyword>
<evidence type="ECO:0000259" key="7">
    <source>
        <dbReference type="PROSITE" id="PS50850"/>
    </source>
</evidence>
<feature type="transmembrane region" description="Helical" evidence="6">
    <location>
        <begin position="136"/>
        <end position="155"/>
    </location>
</feature>
<keyword evidence="4 6" id="KW-1133">Transmembrane helix</keyword>
<reference evidence="8 9" key="1">
    <citation type="submission" date="2022-05" db="EMBL/GenBank/DDBJ databases">
        <title>Whole genome sequences of Escherichia coli of fish isolates collected from Assam, India.</title>
        <authorList>
            <person name="Sudha S."/>
            <person name="Muneeb K.H."/>
            <person name="Rakshit O."/>
            <person name="Mendem S.K."/>
            <person name="Raisen C."/>
            <person name="Holmes M.A."/>
            <person name="Shome B.R."/>
            <person name="Sivaraman G.K."/>
        </authorList>
    </citation>
    <scope>NUCLEOTIDE SEQUENCE [LARGE SCALE GENOMIC DNA]</scope>
    <source>
        <strain evidence="8 9">278</strain>
    </source>
</reference>
<protein>
    <submittedName>
        <fullName evidence="8">MFS transporter</fullName>
    </submittedName>
</protein>
<dbReference type="PANTHER" id="PTHR43124">
    <property type="entry name" value="PURINE EFFLUX PUMP PBUE"/>
    <property type="match status" value="1"/>
</dbReference>
<proteinExistence type="predicted"/>
<dbReference type="PANTHER" id="PTHR43124:SF3">
    <property type="entry name" value="CHLORAMPHENICOL EFFLUX PUMP RV0191"/>
    <property type="match status" value="1"/>
</dbReference>
<feature type="transmembrane region" description="Helical" evidence="6">
    <location>
        <begin position="305"/>
        <end position="327"/>
    </location>
</feature>
<feature type="transmembrane region" description="Helical" evidence="6">
    <location>
        <begin position="274"/>
        <end position="293"/>
    </location>
</feature>
<feature type="transmembrane region" description="Helical" evidence="6">
    <location>
        <begin position="41"/>
        <end position="62"/>
    </location>
</feature>
<organism evidence="8 9">
    <name type="scientific">Proteus cibi</name>
    <dbReference type="NCBI Taxonomy" id="2050966"/>
    <lineage>
        <taxon>Bacteria</taxon>
        <taxon>Pseudomonadati</taxon>
        <taxon>Pseudomonadota</taxon>
        <taxon>Gammaproteobacteria</taxon>
        <taxon>Enterobacterales</taxon>
        <taxon>Morganellaceae</taxon>
        <taxon>Proteus</taxon>
    </lineage>
</organism>
<feature type="transmembrane region" description="Helical" evidence="6">
    <location>
        <begin position="339"/>
        <end position="357"/>
    </location>
</feature>
<dbReference type="InterPro" id="IPR020846">
    <property type="entry name" value="MFS_dom"/>
</dbReference>
<comment type="caution">
    <text evidence="8">The sequence shown here is derived from an EMBL/GenBank/DDBJ whole genome shotgun (WGS) entry which is preliminary data.</text>
</comment>
<dbReference type="PROSITE" id="PS50850">
    <property type="entry name" value="MFS"/>
    <property type="match status" value="1"/>
</dbReference>